<feature type="domain" description="Polysaccharide chain length determinant N-terminal" evidence="18">
    <location>
        <begin position="27"/>
        <end position="118"/>
    </location>
</feature>
<dbReference type="Proteomes" id="UP000317365">
    <property type="component" value="Chromosome"/>
</dbReference>
<dbReference type="NCBIfam" id="TIGR01007">
    <property type="entry name" value="eps_fam"/>
    <property type="match status" value="1"/>
</dbReference>
<evidence type="ECO:0000256" key="9">
    <source>
        <dbReference type="ARBA" id="ARBA00022741"/>
    </source>
</evidence>
<keyword evidence="7 21" id="KW-0808">Transferase</keyword>
<dbReference type="SUPFAM" id="SSF52540">
    <property type="entry name" value="P-loop containing nucleoside triphosphate hydrolases"/>
    <property type="match status" value="1"/>
</dbReference>
<keyword evidence="14" id="KW-0829">Tyrosine-protein kinase</keyword>
<dbReference type="AlphaFoldDB" id="A0A515EPE9"/>
<evidence type="ECO:0000259" key="19">
    <source>
        <dbReference type="Pfam" id="PF13614"/>
    </source>
</evidence>
<keyword evidence="11" id="KW-0067">ATP-binding</keyword>
<evidence type="ECO:0000256" key="3">
    <source>
        <dbReference type="ARBA" id="ARBA00008883"/>
    </source>
</evidence>
<sequence length="758" mass="83439">MSETQATTAATAVKPLFLNNPEEQEAKLDFVEYWRTLRKHKWAIFAFALVVTLVAGVIAFVSTPIYEAKTTLLIETNKQKVLSIEDVYGGVGASREYFQTQVEIIKSREVSLKTIIKLKLFDNPVYDPRVPPKGFAAFVKQIGFATEEAPKEWTEEKLAEAVLAKFTSDLSIEPIRLSQLVVIRFASPDAALAAKITNSLAQTYIENDLDARYQMTRTASVWLQEQLTGLKEKMNQSEQILQGFREKQGIVKMQENAQNGASQQVEQLQMRLIEARTRRAEVESTYKTVQEAASAGDLASQPAVLVSLQVADAKRQASETQRALSEVSQRYGKEHPKYVKAESEFKSASDNLNRQIELVVGGINNEYQRARSTEKTLEAALSSARGSVQSVNRKEFELGVYEREADSNRQMYDMFMKRAKETNVAGDLQTTVARIVDMAPVPLKPIKPNKPLIVAVALFMGLLVGIMLSLLMELLDNTLKTTEDVENRLKQPLLTVLPMLDSKETERNISGRMVLDAPNSLYAEAIRTARTGVLLSSVDLPSRTLVVTSSVPGEGKTTFSSNLANAHAHTKKTLLVDADMRRPSVAKSYGIDPLSLGLSELVAGTAKLSDCLHKVDGSNLMVMTSGAIPPNPLELLHSARFAQTLEVLAQNFEIIIIDSPPVELVSDAMVIAAITSDVIFVTKAVSTPYPLARKSLQRLRRANAHIVGVVLNSLDFNKAEKYYGEYSGYGKHGYGTYGSTYGGTYGSGNIAPAAKKTV</sequence>
<evidence type="ECO:0000313" key="22">
    <source>
        <dbReference type="Proteomes" id="UP000317365"/>
    </source>
</evidence>
<dbReference type="InterPro" id="IPR032807">
    <property type="entry name" value="GNVR"/>
</dbReference>
<evidence type="ECO:0000259" key="18">
    <source>
        <dbReference type="Pfam" id="PF02706"/>
    </source>
</evidence>
<dbReference type="GO" id="GO:0004715">
    <property type="term" value="F:non-membrane spanning protein tyrosine kinase activity"/>
    <property type="evidence" value="ECO:0007669"/>
    <property type="project" value="UniProtKB-EC"/>
</dbReference>
<evidence type="ECO:0000256" key="11">
    <source>
        <dbReference type="ARBA" id="ARBA00022840"/>
    </source>
</evidence>
<feature type="domain" description="Tyrosine-protein kinase G-rich" evidence="20">
    <location>
        <begin position="402"/>
        <end position="471"/>
    </location>
</feature>
<gene>
    <name evidence="21" type="ORF">EXZ61_10415</name>
</gene>
<dbReference type="Pfam" id="PF13807">
    <property type="entry name" value="GNVR"/>
    <property type="match status" value="1"/>
</dbReference>
<dbReference type="RefSeq" id="WP_142811552.1">
    <property type="nucleotide sequence ID" value="NZ_CP036282.1"/>
</dbReference>
<evidence type="ECO:0000256" key="4">
    <source>
        <dbReference type="ARBA" id="ARBA00011903"/>
    </source>
</evidence>
<evidence type="ECO:0000256" key="13">
    <source>
        <dbReference type="ARBA" id="ARBA00023136"/>
    </source>
</evidence>
<evidence type="ECO:0000256" key="10">
    <source>
        <dbReference type="ARBA" id="ARBA00022777"/>
    </source>
</evidence>
<keyword evidence="16" id="KW-0175">Coiled coil</keyword>
<evidence type="ECO:0000256" key="5">
    <source>
        <dbReference type="ARBA" id="ARBA00022475"/>
    </source>
</evidence>
<name>A0A515EPE9_9BURK</name>
<dbReference type="Pfam" id="PF13614">
    <property type="entry name" value="AAA_31"/>
    <property type="match status" value="1"/>
</dbReference>
<comment type="subcellular location">
    <subcellularLocation>
        <location evidence="1">Cell inner membrane</location>
        <topology evidence="1">Multi-pass membrane protein</topology>
    </subcellularLocation>
</comment>
<keyword evidence="9" id="KW-0547">Nucleotide-binding</keyword>
<dbReference type="GO" id="GO:0005886">
    <property type="term" value="C:plasma membrane"/>
    <property type="evidence" value="ECO:0007669"/>
    <property type="project" value="UniProtKB-SubCell"/>
</dbReference>
<comment type="similarity">
    <text evidence="2">Belongs to the CpsD/CapB family.</text>
</comment>
<comment type="catalytic activity">
    <reaction evidence="15">
        <text>L-tyrosyl-[protein] + ATP = O-phospho-L-tyrosyl-[protein] + ADP + H(+)</text>
        <dbReference type="Rhea" id="RHEA:10596"/>
        <dbReference type="Rhea" id="RHEA-COMP:10136"/>
        <dbReference type="Rhea" id="RHEA-COMP:20101"/>
        <dbReference type="ChEBI" id="CHEBI:15378"/>
        <dbReference type="ChEBI" id="CHEBI:30616"/>
        <dbReference type="ChEBI" id="CHEBI:46858"/>
        <dbReference type="ChEBI" id="CHEBI:61978"/>
        <dbReference type="ChEBI" id="CHEBI:456216"/>
        <dbReference type="EC" id="2.7.10.2"/>
    </reaction>
</comment>
<keyword evidence="13 17" id="KW-0472">Membrane</keyword>
<evidence type="ECO:0000313" key="21">
    <source>
        <dbReference type="EMBL" id="QDL54544.1"/>
    </source>
</evidence>
<evidence type="ECO:0000256" key="14">
    <source>
        <dbReference type="ARBA" id="ARBA00023137"/>
    </source>
</evidence>
<dbReference type="CDD" id="cd05387">
    <property type="entry name" value="BY-kinase"/>
    <property type="match status" value="1"/>
</dbReference>
<dbReference type="Pfam" id="PF02706">
    <property type="entry name" value="Wzz"/>
    <property type="match status" value="1"/>
</dbReference>
<accession>A0A515EPE9</accession>
<evidence type="ECO:0000256" key="2">
    <source>
        <dbReference type="ARBA" id="ARBA00007316"/>
    </source>
</evidence>
<dbReference type="InterPro" id="IPR003856">
    <property type="entry name" value="LPS_length_determ_N"/>
</dbReference>
<keyword evidence="10" id="KW-0418">Kinase</keyword>
<reference evidence="22" key="2">
    <citation type="journal article" date="2020" name="Int. J. Syst. Evol. Microbiol.">
        <title>Genomic insights into a novel species Rhodoferax aquaticus sp. nov., isolated from freshwater.</title>
        <authorList>
            <person name="Li T."/>
            <person name="Zhuo Y."/>
            <person name="Jin C.Z."/>
            <person name="Wu X."/>
            <person name="Ko S.R."/>
            <person name="Jin F.J."/>
            <person name="Ahn C.Y."/>
            <person name="Oh H.M."/>
            <person name="Lee H.G."/>
            <person name="Jin L."/>
        </authorList>
    </citation>
    <scope>NUCLEOTIDE SEQUENCE [LARGE SCALE GENOMIC DNA]</scope>
    <source>
        <strain evidence="22">Gr-4</strain>
    </source>
</reference>
<feature type="coiled-coil region" evidence="16">
    <location>
        <begin position="227"/>
        <end position="285"/>
    </location>
</feature>
<protein>
    <recommendedName>
        <fullName evidence="4">non-specific protein-tyrosine kinase</fullName>
        <ecNumber evidence="4">2.7.10.2</ecNumber>
    </recommendedName>
</protein>
<evidence type="ECO:0000256" key="1">
    <source>
        <dbReference type="ARBA" id="ARBA00004429"/>
    </source>
</evidence>
<keyword evidence="5" id="KW-1003">Cell membrane</keyword>
<evidence type="ECO:0000256" key="17">
    <source>
        <dbReference type="SAM" id="Phobius"/>
    </source>
</evidence>
<keyword evidence="8 17" id="KW-0812">Transmembrane</keyword>
<evidence type="ECO:0000259" key="20">
    <source>
        <dbReference type="Pfam" id="PF13807"/>
    </source>
</evidence>
<dbReference type="PANTHER" id="PTHR32309">
    <property type="entry name" value="TYROSINE-PROTEIN KINASE"/>
    <property type="match status" value="1"/>
</dbReference>
<organism evidence="21 22">
    <name type="scientific">Rhodoferax aquaticus</name>
    <dbReference type="NCBI Taxonomy" id="2527691"/>
    <lineage>
        <taxon>Bacteria</taxon>
        <taxon>Pseudomonadati</taxon>
        <taxon>Pseudomonadota</taxon>
        <taxon>Betaproteobacteria</taxon>
        <taxon>Burkholderiales</taxon>
        <taxon>Comamonadaceae</taxon>
        <taxon>Rhodoferax</taxon>
    </lineage>
</organism>
<feature type="transmembrane region" description="Helical" evidence="17">
    <location>
        <begin position="42"/>
        <end position="66"/>
    </location>
</feature>
<keyword evidence="6" id="KW-0997">Cell inner membrane</keyword>
<feature type="domain" description="AAA" evidence="19">
    <location>
        <begin position="547"/>
        <end position="682"/>
    </location>
</feature>
<evidence type="ECO:0000256" key="7">
    <source>
        <dbReference type="ARBA" id="ARBA00022679"/>
    </source>
</evidence>
<evidence type="ECO:0000256" key="8">
    <source>
        <dbReference type="ARBA" id="ARBA00022692"/>
    </source>
</evidence>
<evidence type="ECO:0000256" key="16">
    <source>
        <dbReference type="SAM" id="Coils"/>
    </source>
</evidence>
<dbReference type="PANTHER" id="PTHR32309:SF13">
    <property type="entry name" value="FERRIC ENTEROBACTIN TRANSPORT PROTEIN FEPE"/>
    <property type="match status" value="1"/>
</dbReference>
<evidence type="ECO:0000256" key="12">
    <source>
        <dbReference type="ARBA" id="ARBA00022989"/>
    </source>
</evidence>
<keyword evidence="22" id="KW-1185">Reference proteome</keyword>
<dbReference type="InterPro" id="IPR005702">
    <property type="entry name" value="Wzc-like_C"/>
</dbReference>
<dbReference type="InterPro" id="IPR027417">
    <property type="entry name" value="P-loop_NTPase"/>
</dbReference>
<reference evidence="22" key="1">
    <citation type="submission" date="2019-02" db="EMBL/GenBank/DDBJ databases">
        <title>Complete genome sequence of Rhodoferax sp. Gr-4.</title>
        <authorList>
            <person name="Jin L."/>
        </authorList>
    </citation>
    <scope>NUCLEOTIDE SEQUENCE [LARGE SCALE GENOMIC DNA]</scope>
    <source>
        <strain evidence="22">Gr-4</strain>
    </source>
</reference>
<dbReference type="InterPro" id="IPR025669">
    <property type="entry name" value="AAA_dom"/>
</dbReference>
<keyword evidence="12 17" id="KW-1133">Transmembrane helix</keyword>
<dbReference type="EMBL" id="CP036282">
    <property type="protein sequence ID" value="QDL54544.1"/>
    <property type="molecule type" value="Genomic_DNA"/>
</dbReference>
<evidence type="ECO:0000256" key="6">
    <source>
        <dbReference type="ARBA" id="ARBA00022519"/>
    </source>
</evidence>
<dbReference type="GO" id="GO:0005524">
    <property type="term" value="F:ATP binding"/>
    <property type="evidence" value="ECO:0007669"/>
    <property type="project" value="UniProtKB-KW"/>
</dbReference>
<dbReference type="KEGG" id="rhg:EXZ61_10415"/>
<proteinExistence type="inferred from homology"/>
<dbReference type="EC" id="2.7.10.2" evidence="4"/>
<feature type="transmembrane region" description="Helical" evidence="17">
    <location>
        <begin position="452"/>
        <end position="471"/>
    </location>
</feature>
<evidence type="ECO:0000256" key="15">
    <source>
        <dbReference type="ARBA" id="ARBA00051245"/>
    </source>
</evidence>
<dbReference type="InterPro" id="IPR050445">
    <property type="entry name" value="Bact_polysacc_biosynth/exp"/>
</dbReference>
<comment type="similarity">
    <text evidence="3">Belongs to the etk/wzc family.</text>
</comment>
<dbReference type="Gene3D" id="3.40.50.300">
    <property type="entry name" value="P-loop containing nucleotide triphosphate hydrolases"/>
    <property type="match status" value="1"/>
</dbReference>